<reference evidence="2" key="2">
    <citation type="submission" date="2020-02" db="EMBL/GenBank/DDBJ databases">
        <title>Identification and distribution of gene clusters putatively required for synthesis of sphingolipid metabolism inhibitors in phylogenetically diverse species of the filamentous fungus Fusarium.</title>
        <authorList>
            <person name="Kim H.-S."/>
            <person name="Busman M."/>
            <person name="Brown D.W."/>
            <person name="Divon H."/>
            <person name="Uhlig S."/>
            <person name="Proctor R.H."/>
        </authorList>
    </citation>
    <scope>NUCLEOTIDE SEQUENCE</scope>
    <source>
        <strain evidence="2">NRRL 25174</strain>
    </source>
</reference>
<organism evidence="2 3">
    <name type="scientific">Fusarium beomiforme</name>
    <dbReference type="NCBI Taxonomy" id="44412"/>
    <lineage>
        <taxon>Eukaryota</taxon>
        <taxon>Fungi</taxon>
        <taxon>Dikarya</taxon>
        <taxon>Ascomycota</taxon>
        <taxon>Pezizomycotina</taxon>
        <taxon>Sordariomycetes</taxon>
        <taxon>Hypocreomycetidae</taxon>
        <taxon>Hypocreales</taxon>
        <taxon>Nectriaceae</taxon>
        <taxon>Fusarium</taxon>
        <taxon>Fusarium burgessii species complex</taxon>
    </lineage>
</organism>
<comment type="caution">
    <text evidence="2">The sequence shown here is derived from an EMBL/GenBank/DDBJ whole genome shotgun (WGS) entry which is preliminary data.</text>
</comment>
<dbReference type="OrthoDB" id="5070447at2759"/>
<reference evidence="2" key="1">
    <citation type="journal article" date="2017" name="Mycologia">
        <title>Fusarium algeriense, sp. nov., a novel toxigenic crown rot pathogen of durum wheat from Algeria is nested in the Fusarium burgessii species complex.</title>
        <authorList>
            <person name="Laraba I."/>
            <person name="Keddad A."/>
            <person name="Boureghda H."/>
            <person name="Abdallah N."/>
            <person name="Vaughan M.M."/>
            <person name="Proctor R.H."/>
            <person name="Busman M."/>
            <person name="O'Donnell K."/>
        </authorList>
    </citation>
    <scope>NUCLEOTIDE SEQUENCE</scope>
    <source>
        <strain evidence="2">NRRL 25174</strain>
    </source>
</reference>
<feature type="region of interest" description="Disordered" evidence="1">
    <location>
        <begin position="23"/>
        <end position="150"/>
    </location>
</feature>
<evidence type="ECO:0000313" key="3">
    <source>
        <dbReference type="Proteomes" id="UP000730481"/>
    </source>
</evidence>
<feature type="compositionally biased region" description="Low complexity" evidence="1">
    <location>
        <begin position="44"/>
        <end position="53"/>
    </location>
</feature>
<evidence type="ECO:0000256" key="1">
    <source>
        <dbReference type="SAM" id="MobiDB-lite"/>
    </source>
</evidence>
<accession>A0A9P5AJP4</accession>
<name>A0A9P5AJP4_9HYPO</name>
<dbReference type="EMBL" id="PVQB02000257">
    <property type="protein sequence ID" value="KAF4339871.1"/>
    <property type="molecule type" value="Genomic_DNA"/>
</dbReference>
<keyword evidence="3" id="KW-1185">Reference proteome</keyword>
<feature type="compositionally biased region" description="Polar residues" evidence="1">
    <location>
        <begin position="193"/>
        <end position="203"/>
    </location>
</feature>
<feature type="compositionally biased region" description="Basic and acidic residues" evidence="1">
    <location>
        <begin position="65"/>
        <end position="97"/>
    </location>
</feature>
<feature type="region of interest" description="Disordered" evidence="1">
    <location>
        <begin position="170"/>
        <end position="213"/>
    </location>
</feature>
<dbReference type="AlphaFoldDB" id="A0A9P5AJP4"/>
<dbReference type="Proteomes" id="UP000730481">
    <property type="component" value="Unassembled WGS sequence"/>
</dbReference>
<sequence>MPDFRPIFFIAKVLTCCCGRRKPQNAQASNQPYRIEHVQRRDSSSSFSSSDYSEYGNLPTYPGVDHMDLIHPDEFEHPDELEHVHGRDDFGLDDSRSRKTRSLIPIPPSSCPSTPDVDESITSGPTSKEPVTFKPAPEPEEPEPPASRHIAPETLSANSTFAEPTIVEPTAAKSVTPEPIAPKASAPEPVTAKSCTTASVSTETEPEPVESDATKTVSVELYFVDVDLVGDDPRTSGVEASKAEDGITEASSDGAGPAEYKDKDQVSKTAAEV</sequence>
<protein>
    <submittedName>
        <fullName evidence="2">Uncharacterized protein</fullName>
    </submittedName>
</protein>
<feature type="compositionally biased region" description="Basic and acidic residues" evidence="1">
    <location>
        <begin position="34"/>
        <end position="43"/>
    </location>
</feature>
<evidence type="ECO:0000313" key="2">
    <source>
        <dbReference type="EMBL" id="KAF4339871.1"/>
    </source>
</evidence>
<feature type="region of interest" description="Disordered" evidence="1">
    <location>
        <begin position="229"/>
        <end position="273"/>
    </location>
</feature>
<gene>
    <name evidence="2" type="ORF">FBEOM_6240</name>
</gene>
<proteinExistence type="predicted"/>